<sequence length="179" mass="19737">MAKLLHEAAAKSSEGKTLDYECYVQAYKNGTLAAAIAKHYHVSIDRVRKLAGDPDHSGEETVSSFIETMVALELERDGILGLSVGRGEKETDLLDGWGRMWDVKAPPTIPQVSFDVEVEKAIESVLKKLKEFPAGNLGILMCTSFLAEKDYVEFQAKLKGALTDNQKFLVRLVHIDGVL</sequence>
<evidence type="ECO:0000313" key="2">
    <source>
        <dbReference type="Proteomes" id="UP001228690"/>
    </source>
</evidence>
<dbReference type="Proteomes" id="UP001228690">
    <property type="component" value="Chromosome"/>
</dbReference>
<name>A0ABY8MIY4_9SPIO</name>
<gene>
    <name evidence="1" type="ORF">P0082_11850</name>
</gene>
<reference evidence="1 2" key="1">
    <citation type="submission" date="2023-04" db="EMBL/GenBank/DDBJ databases">
        <title>Spirochaete genome identified in red abalone sample constitutes a novel genus.</title>
        <authorList>
            <person name="Sharma S.P."/>
            <person name="Purcell C.M."/>
            <person name="Hyde J.R."/>
            <person name="Severin A.J."/>
        </authorList>
    </citation>
    <scope>NUCLEOTIDE SEQUENCE [LARGE SCALE GENOMIC DNA]</scope>
    <source>
        <strain evidence="1 2">SP-2023</strain>
    </source>
</reference>
<evidence type="ECO:0000313" key="1">
    <source>
        <dbReference type="EMBL" id="WGK69158.1"/>
    </source>
</evidence>
<proteinExistence type="predicted"/>
<accession>A0ABY8MIY4</accession>
<dbReference type="RefSeq" id="WP_326927345.1">
    <property type="nucleotide sequence ID" value="NZ_CP123443.1"/>
</dbReference>
<organism evidence="1 2">
    <name type="scientific">Candidatus Haliotispira prima</name>
    <dbReference type="NCBI Taxonomy" id="3034016"/>
    <lineage>
        <taxon>Bacteria</taxon>
        <taxon>Pseudomonadati</taxon>
        <taxon>Spirochaetota</taxon>
        <taxon>Spirochaetia</taxon>
        <taxon>Spirochaetales</taxon>
        <taxon>Spirochaetaceae</taxon>
        <taxon>Candidatus Haliotispira</taxon>
    </lineage>
</organism>
<protein>
    <submittedName>
        <fullName evidence="1">Uncharacterized protein</fullName>
    </submittedName>
</protein>
<keyword evidence="2" id="KW-1185">Reference proteome</keyword>
<dbReference type="EMBL" id="CP123443">
    <property type="protein sequence ID" value="WGK69158.1"/>
    <property type="molecule type" value="Genomic_DNA"/>
</dbReference>